<dbReference type="AlphaFoldDB" id="A0A3E4E651"/>
<dbReference type="PANTHER" id="PTHR43193">
    <property type="match status" value="1"/>
</dbReference>
<dbReference type="PROSITE" id="PS51379">
    <property type="entry name" value="4FE4S_FER_2"/>
    <property type="match status" value="2"/>
</dbReference>
<dbReference type="PANTHER" id="PTHR43193:SF2">
    <property type="entry name" value="POLYFERREDOXIN PROTEIN FWDF"/>
    <property type="match status" value="1"/>
</dbReference>
<comment type="caution">
    <text evidence="5">The sequence shown here is derived from an EMBL/GenBank/DDBJ whole genome shotgun (WGS) entry which is preliminary data.</text>
</comment>
<evidence type="ECO:0000313" key="5">
    <source>
        <dbReference type="EMBL" id="RGI66247.1"/>
    </source>
</evidence>
<accession>A0A3E4E651</accession>
<feature type="domain" description="4Fe-4S ferredoxin-type" evidence="4">
    <location>
        <begin position="1"/>
        <end position="30"/>
    </location>
</feature>
<dbReference type="PROSITE" id="PS00198">
    <property type="entry name" value="4FE4S_FER_1"/>
    <property type="match status" value="1"/>
</dbReference>
<evidence type="ECO:0000259" key="4">
    <source>
        <dbReference type="PROSITE" id="PS51379"/>
    </source>
</evidence>
<reference evidence="5 6" key="1">
    <citation type="submission" date="2018-08" db="EMBL/GenBank/DDBJ databases">
        <title>A genome reference for cultivated species of the human gut microbiota.</title>
        <authorList>
            <person name="Zou Y."/>
            <person name="Xue W."/>
            <person name="Luo G."/>
        </authorList>
    </citation>
    <scope>NUCLEOTIDE SEQUENCE [LARGE SCALE GENOMIC DNA]</scope>
    <source>
        <strain evidence="5 6">TM10-3</strain>
    </source>
</reference>
<dbReference type="Pfam" id="PF04432">
    <property type="entry name" value="FrhB_FdhB_C"/>
    <property type="match status" value="1"/>
</dbReference>
<dbReference type="GO" id="GO:0046872">
    <property type="term" value="F:metal ion binding"/>
    <property type="evidence" value="ECO:0007669"/>
    <property type="project" value="UniProtKB-KW"/>
</dbReference>
<dbReference type="InterPro" id="IPR017896">
    <property type="entry name" value="4Fe4S_Fe-S-bd"/>
</dbReference>
<keyword evidence="1" id="KW-0479">Metal-binding</keyword>
<dbReference type="Proteomes" id="UP000260642">
    <property type="component" value="Unassembled WGS sequence"/>
</dbReference>
<dbReference type="RefSeq" id="WP_117482910.1">
    <property type="nucleotide sequence ID" value="NZ_QSOB01000020.1"/>
</dbReference>
<name>A0A3E4E651_9FIRM</name>
<dbReference type="InterPro" id="IPR007525">
    <property type="entry name" value="FrhB_FdhB_C"/>
</dbReference>
<dbReference type="EMBL" id="QSOB01000020">
    <property type="protein sequence ID" value="RGI66247.1"/>
    <property type="molecule type" value="Genomic_DNA"/>
</dbReference>
<gene>
    <name evidence="5" type="ORF">DXD95_12200</name>
</gene>
<dbReference type="Pfam" id="PF12838">
    <property type="entry name" value="Fer4_7"/>
    <property type="match status" value="1"/>
</dbReference>
<keyword evidence="2" id="KW-0408">Iron</keyword>
<dbReference type="GO" id="GO:0051536">
    <property type="term" value="F:iron-sulfur cluster binding"/>
    <property type="evidence" value="ECO:0007669"/>
    <property type="project" value="UniProtKB-KW"/>
</dbReference>
<organism evidence="5 6">
    <name type="scientific">Agathobacter rectalis</name>
    <dbReference type="NCBI Taxonomy" id="39491"/>
    <lineage>
        <taxon>Bacteria</taxon>
        <taxon>Bacillati</taxon>
        <taxon>Bacillota</taxon>
        <taxon>Clostridia</taxon>
        <taxon>Lachnospirales</taxon>
        <taxon>Lachnospiraceae</taxon>
        <taxon>Agathobacter</taxon>
    </lineage>
</organism>
<evidence type="ECO:0000313" key="6">
    <source>
        <dbReference type="Proteomes" id="UP000260642"/>
    </source>
</evidence>
<protein>
    <submittedName>
        <fullName evidence="5">4Fe-4S dicluster domain-containing protein</fullName>
    </submittedName>
</protein>
<dbReference type="SUPFAM" id="SSF54862">
    <property type="entry name" value="4Fe-4S ferredoxins"/>
    <property type="match status" value="1"/>
</dbReference>
<dbReference type="InterPro" id="IPR017900">
    <property type="entry name" value="4Fe4S_Fe_S_CS"/>
</dbReference>
<dbReference type="InterPro" id="IPR052977">
    <property type="entry name" value="Polyferredoxin-like_ET"/>
</dbReference>
<evidence type="ECO:0000256" key="2">
    <source>
        <dbReference type="ARBA" id="ARBA00023004"/>
    </source>
</evidence>
<keyword evidence="3" id="KW-0411">Iron-sulfur</keyword>
<evidence type="ECO:0000256" key="3">
    <source>
        <dbReference type="ARBA" id="ARBA00023014"/>
    </source>
</evidence>
<proteinExistence type="predicted"/>
<sequence>MIEVNKKQDCCGCTACAAICPKDAIAMKEDNEGFLYPTVDKETCIDCGACERVCPIIHTAKEKPFEQAAYIVQNKDQKILRESTAGGAFTAIAKYVLHNNGVVFGVELGTDLMAHHVAVEKENDLYRFRNSKYVQSSVGGGTHRQIKSFLEQGRFVCFSGTPCQIEGLKNFLKKDYDNLVTVDVVCRAVPSPLIFRKYVEYQKKVLSDNIKTVRFRDKHYGYKYSTMNVITDRNHGNYHQGVESDPWLRAFFSNICDRPSCHSCHFRKQYRVSDFTIWDCFNVGRFSKELDNDKGATRVLVHTKKGREIFNAIKDDFSYVEIAPEAAIAGAKEMKESVASNGKRESFFKDANRMSGEELFNKYFPETFKVKVEHCIRLTCYKLGIYSAAKKLYVRLTHKY</sequence>
<dbReference type="Gene3D" id="3.30.70.20">
    <property type="match status" value="1"/>
</dbReference>
<feature type="domain" description="4Fe-4S ferredoxin-type" evidence="4">
    <location>
        <begin position="35"/>
        <end position="65"/>
    </location>
</feature>
<evidence type="ECO:0000256" key="1">
    <source>
        <dbReference type="ARBA" id="ARBA00022723"/>
    </source>
</evidence>